<sequence>MATLRVVGGRRLKGVVEVSGSKNAALALLPAALLCRGQVNFYRVPNIIDVHILLEIIRTLGVEVFFENETVQLDTTQLTPRPLPNGSVAQIRASIYLAGVLLTQFGEVTIGLPGGCPLNRQVDFHLDAFQRMGAKVWLEGEIIRAVCPSGKLHGAVIELDPRWRSVGTTVNVMLAASLADGVTVIKNAAMEPEVVACARYLKAMGAKISGEGTPIVKIEGVKSLSPTDWTVIPDRMEAGTYLLAGAITNGEVTVTGVPPEWLRPFLQKLVEAGANVEADDDRITVSMDGRPRPIAVMTEPFPGFPTDLQPPMGAFLAKCDGVSLIVETIHRDRLLYWGELQKLGAKAQVEVAENPKRLPCLAWIYGVLELHSGEVTAPDLRAGAALLLAGLSAEGETLIHQAEKIQRGYAHIVEKLSSLGAEVDMLTDEPERVSGHAGAKFGY</sequence>
<dbReference type="InterPro" id="IPR001986">
    <property type="entry name" value="Enolpyruvate_Tfrase_dom"/>
</dbReference>
<dbReference type="NCBIfam" id="TIGR01072">
    <property type="entry name" value="murA"/>
    <property type="match status" value="1"/>
</dbReference>
<keyword evidence="4 12" id="KW-0132">Cell division</keyword>
<evidence type="ECO:0000256" key="3">
    <source>
        <dbReference type="ARBA" id="ARBA00022490"/>
    </source>
</evidence>
<comment type="caution">
    <text evidence="14">The sequence shown here is derived from an EMBL/GenBank/DDBJ whole genome shotgun (WGS) entry which is preliminary data.</text>
</comment>
<keyword evidence="12" id="KW-0670">Pyruvate</keyword>
<comment type="similarity">
    <text evidence="10 12">Belongs to the EPSP synthase family. MurA subfamily.</text>
</comment>
<evidence type="ECO:0000256" key="10">
    <source>
        <dbReference type="ARBA" id="ARBA00038367"/>
    </source>
</evidence>
<evidence type="ECO:0000256" key="5">
    <source>
        <dbReference type="ARBA" id="ARBA00022679"/>
    </source>
</evidence>
<dbReference type="Pfam" id="PF00275">
    <property type="entry name" value="EPSP_synthase"/>
    <property type="match status" value="1"/>
</dbReference>
<keyword evidence="8 12" id="KW-0131">Cell cycle</keyword>
<evidence type="ECO:0000256" key="7">
    <source>
        <dbReference type="ARBA" id="ARBA00022984"/>
    </source>
</evidence>
<keyword evidence="6 12" id="KW-0133">Cell shape</keyword>
<proteinExistence type="inferred from homology"/>
<keyword evidence="7 12" id="KW-0573">Peptidoglycan synthesis</keyword>
<dbReference type="Gene3D" id="3.65.10.10">
    <property type="entry name" value="Enolpyruvate transferase domain"/>
    <property type="match status" value="2"/>
</dbReference>
<dbReference type="InterPro" id="IPR013792">
    <property type="entry name" value="RNA3'P_cycl/enolpyr_Trfase_a/b"/>
</dbReference>
<feature type="binding site" evidence="12">
    <location>
        <begin position="22"/>
        <end position="23"/>
    </location>
    <ligand>
        <name>phosphoenolpyruvate</name>
        <dbReference type="ChEBI" id="CHEBI:58702"/>
    </ligand>
</feature>
<organism evidence="14 15">
    <name type="scientific">Candidatus Fervidibacter sacchari</name>
    <dbReference type="NCBI Taxonomy" id="1448929"/>
    <lineage>
        <taxon>Bacteria</taxon>
        <taxon>Candidatus Fervidibacterota</taxon>
        <taxon>Candidatus Fervidibacter</taxon>
    </lineage>
</organism>
<evidence type="ECO:0000256" key="11">
    <source>
        <dbReference type="ARBA" id="ARBA00047527"/>
    </source>
</evidence>
<evidence type="ECO:0000256" key="1">
    <source>
        <dbReference type="ARBA" id="ARBA00004496"/>
    </source>
</evidence>
<keyword evidence="15" id="KW-1185">Reference proteome</keyword>
<feature type="modified residue" description="2-(S-cysteinyl)pyruvic acid O-phosphothioketal" evidence="12">
    <location>
        <position position="116"/>
    </location>
</feature>
<evidence type="ECO:0000313" key="14">
    <source>
        <dbReference type="EMBL" id="MCS3917633.1"/>
    </source>
</evidence>
<accession>A0ABT2EI53</accession>
<evidence type="ECO:0000259" key="13">
    <source>
        <dbReference type="Pfam" id="PF00275"/>
    </source>
</evidence>
<evidence type="ECO:0000256" key="4">
    <source>
        <dbReference type="ARBA" id="ARBA00022618"/>
    </source>
</evidence>
<feature type="domain" description="Enolpyruvate transferase" evidence="13">
    <location>
        <begin position="8"/>
        <end position="416"/>
    </location>
</feature>
<dbReference type="InterPro" id="IPR050068">
    <property type="entry name" value="MurA_subfamily"/>
</dbReference>
<protein>
    <recommendedName>
        <fullName evidence="12">UDP-N-acetylglucosamine 1-carboxyvinyltransferase</fullName>
        <ecNumber evidence="12">2.5.1.7</ecNumber>
    </recommendedName>
    <alternativeName>
        <fullName evidence="12">Enoylpyruvate transferase</fullName>
    </alternativeName>
    <alternativeName>
        <fullName evidence="12">UDP-N-acetylglucosamine enolpyruvyl transferase</fullName>
        <shortName evidence="12">EPT</shortName>
    </alternativeName>
</protein>
<dbReference type="NCBIfam" id="NF006873">
    <property type="entry name" value="PRK09369.1"/>
    <property type="match status" value="1"/>
</dbReference>
<dbReference type="PANTHER" id="PTHR43783:SF1">
    <property type="entry name" value="UDP-N-ACETYLGLUCOSAMINE 1-CARBOXYVINYLTRANSFERASE"/>
    <property type="match status" value="1"/>
</dbReference>
<dbReference type="EC" id="2.5.1.7" evidence="12"/>
<evidence type="ECO:0000256" key="2">
    <source>
        <dbReference type="ARBA" id="ARBA00004752"/>
    </source>
</evidence>
<keyword evidence="5 12" id="KW-0808">Transferase</keyword>
<feature type="binding site" evidence="12">
    <location>
        <position position="92"/>
    </location>
    <ligand>
        <name>UDP-N-acetyl-alpha-D-glucosamine</name>
        <dbReference type="ChEBI" id="CHEBI:57705"/>
    </ligand>
</feature>
<comment type="function">
    <text evidence="12">Cell wall formation. Adds enolpyruvyl to UDP-N-acetylglucosamine.</text>
</comment>
<dbReference type="EMBL" id="JANUCP010000001">
    <property type="protein sequence ID" value="MCS3917633.1"/>
    <property type="molecule type" value="Genomic_DNA"/>
</dbReference>
<dbReference type="RefSeq" id="WP_259091857.1">
    <property type="nucleotide sequence ID" value="NZ_CP130454.1"/>
</dbReference>
<comment type="catalytic activity">
    <reaction evidence="11 12">
        <text>phosphoenolpyruvate + UDP-N-acetyl-alpha-D-glucosamine = UDP-N-acetyl-3-O-(1-carboxyvinyl)-alpha-D-glucosamine + phosphate</text>
        <dbReference type="Rhea" id="RHEA:18681"/>
        <dbReference type="ChEBI" id="CHEBI:43474"/>
        <dbReference type="ChEBI" id="CHEBI:57705"/>
        <dbReference type="ChEBI" id="CHEBI:58702"/>
        <dbReference type="ChEBI" id="CHEBI:68483"/>
        <dbReference type="EC" id="2.5.1.7"/>
    </reaction>
</comment>
<dbReference type="InterPro" id="IPR005750">
    <property type="entry name" value="UDP_GlcNAc_COvinyl_MurA"/>
</dbReference>
<gene>
    <name evidence="12" type="primary">murA</name>
    <name evidence="14" type="ORF">M2350_000030</name>
</gene>
<evidence type="ECO:0000256" key="9">
    <source>
        <dbReference type="ARBA" id="ARBA00023316"/>
    </source>
</evidence>
<keyword evidence="9 12" id="KW-0961">Cell wall biogenesis/degradation</keyword>
<evidence type="ECO:0000313" key="15">
    <source>
        <dbReference type="Proteomes" id="UP001204798"/>
    </source>
</evidence>
<reference evidence="14 15" key="1">
    <citation type="submission" date="2022-08" db="EMBL/GenBank/DDBJ databases">
        <title>Bacterial and archaeal communities from various locations to study Microbial Dark Matter (Phase II).</title>
        <authorList>
            <person name="Stepanauskas R."/>
        </authorList>
    </citation>
    <scope>NUCLEOTIDE SEQUENCE [LARGE SCALE GENOMIC DNA]</scope>
    <source>
        <strain evidence="14 15">PD1</strain>
    </source>
</reference>
<feature type="binding site" evidence="12">
    <location>
        <position position="307"/>
    </location>
    <ligand>
        <name>UDP-N-acetyl-alpha-D-glucosamine</name>
        <dbReference type="ChEBI" id="CHEBI:57705"/>
    </ligand>
</feature>
<dbReference type="InterPro" id="IPR036968">
    <property type="entry name" value="Enolpyruvate_Tfrase_sf"/>
</dbReference>
<dbReference type="GO" id="GO:0008760">
    <property type="term" value="F:UDP-N-acetylglucosamine 1-carboxyvinyltransferase activity"/>
    <property type="evidence" value="ECO:0007669"/>
    <property type="project" value="UniProtKB-EC"/>
</dbReference>
<keyword evidence="3 12" id="KW-0963">Cytoplasm</keyword>
<dbReference type="PANTHER" id="PTHR43783">
    <property type="entry name" value="UDP-N-ACETYLGLUCOSAMINE 1-CARBOXYVINYLTRANSFERASE"/>
    <property type="match status" value="1"/>
</dbReference>
<evidence type="ECO:0000256" key="6">
    <source>
        <dbReference type="ARBA" id="ARBA00022960"/>
    </source>
</evidence>
<dbReference type="SUPFAM" id="SSF55205">
    <property type="entry name" value="EPT/RTPC-like"/>
    <property type="match status" value="1"/>
</dbReference>
<feature type="active site" description="Proton donor" evidence="12">
    <location>
        <position position="116"/>
    </location>
</feature>
<evidence type="ECO:0000256" key="12">
    <source>
        <dbReference type="HAMAP-Rule" id="MF_00111"/>
    </source>
</evidence>
<dbReference type="CDD" id="cd01555">
    <property type="entry name" value="UdpNAET"/>
    <property type="match status" value="1"/>
</dbReference>
<dbReference type="Proteomes" id="UP001204798">
    <property type="component" value="Unassembled WGS sequence"/>
</dbReference>
<feature type="binding site" evidence="12">
    <location>
        <position position="329"/>
    </location>
    <ligand>
        <name>UDP-N-acetyl-alpha-D-glucosamine</name>
        <dbReference type="ChEBI" id="CHEBI:57705"/>
    </ligand>
</feature>
<name>A0ABT2EI53_9BACT</name>
<comment type="pathway">
    <text evidence="2 12">Cell wall biogenesis; peptidoglycan biosynthesis.</text>
</comment>
<evidence type="ECO:0000256" key="8">
    <source>
        <dbReference type="ARBA" id="ARBA00023306"/>
    </source>
</evidence>
<comment type="subcellular location">
    <subcellularLocation>
        <location evidence="1 12">Cytoplasm</location>
    </subcellularLocation>
</comment>
<dbReference type="HAMAP" id="MF_00111">
    <property type="entry name" value="MurA"/>
    <property type="match status" value="1"/>
</dbReference>
<comment type="caution">
    <text evidence="12">Lacks conserved residue(s) required for the propagation of feature annotation.</text>
</comment>